<evidence type="ECO:0000313" key="6">
    <source>
        <dbReference type="Proteomes" id="UP000464954"/>
    </source>
</evidence>
<dbReference type="KEGG" id="taer:GT409_06445"/>
<dbReference type="PRINTS" id="PR00035">
    <property type="entry name" value="HTHGNTR"/>
</dbReference>
<dbReference type="Pfam" id="PF07729">
    <property type="entry name" value="FCD"/>
    <property type="match status" value="1"/>
</dbReference>
<dbReference type="AlphaFoldDB" id="A0A6P1M2N5"/>
<proteinExistence type="predicted"/>
<keyword evidence="6" id="KW-1185">Reference proteome</keyword>
<dbReference type="SMART" id="SM00895">
    <property type="entry name" value="FCD"/>
    <property type="match status" value="1"/>
</dbReference>
<dbReference type="InterPro" id="IPR036388">
    <property type="entry name" value="WH-like_DNA-bd_sf"/>
</dbReference>
<dbReference type="SUPFAM" id="SSF46785">
    <property type="entry name" value="Winged helix' DNA-binding domain"/>
    <property type="match status" value="1"/>
</dbReference>
<dbReference type="Proteomes" id="UP000464954">
    <property type="component" value="Chromosome"/>
</dbReference>
<dbReference type="InterPro" id="IPR008920">
    <property type="entry name" value="TF_FadR/GntR_C"/>
</dbReference>
<name>A0A6P1M2N5_9BACT</name>
<dbReference type="RefSeq" id="WP_160628094.1">
    <property type="nucleotide sequence ID" value="NZ_CP047593.1"/>
</dbReference>
<accession>A0A6P1M2N5</accession>
<evidence type="ECO:0000259" key="4">
    <source>
        <dbReference type="PROSITE" id="PS50949"/>
    </source>
</evidence>
<dbReference type="CDD" id="cd07377">
    <property type="entry name" value="WHTH_GntR"/>
    <property type="match status" value="1"/>
</dbReference>
<evidence type="ECO:0000313" key="5">
    <source>
        <dbReference type="EMBL" id="QHI69099.1"/>
    </source>
</evidence>
<dbReference type="Gene3D" id="1.20.120.530">
    <property type="entry name" value="GntR ligand-binding domain-like"/>
    <property type="match status" value="1"/>
</dbReference>
<reference evidence="5 6" key="1">
    <citation type="submission" date="2020-01" db="EMBL/GenBank/DDBJ databases">
        <title>Ponticoccus aerotolerans gen. nov., sp. nov., an anaerobic bacterium and proposal of Ponticoccusceae fam. nov., Ponticoccusles ord. nov. and Ponticoccuse classis nov. in the phylum Kiritimatiellaeota.</title>
        <authorList>
            <person name="Zhou L.Y."/>
            <person name="Du Z.J."/>
        </authorList>
    </citation>
    <scope>NUCLEOTIDE SEQUENCE [LARGE SCALE GENOMIC DNA]</scope>
    <source>
        <strain evidence="5 6">S-5007</strain>
    </source>
</reference>
<protein>
    <submittedName>
        <fullName evidence="5">FCD domain-containing protein</fullName>
    </submittedName>
</protein>
<feature type="domain" description="HTH gntR-type" evidence="4">
    <location>
        <begin position="3"/>
        <end position="70"/>
    </location>
</feature>
<dbReference type="EMBL" id="CP047593">
    <property type="protein sequence ID" value="QHI69099.1"/>
    <property type="molecule type" value="Genomic_DNA"/>
</dbReference>
<dbReference type="Gene3D" id="1.10.10.10">
    <property type="entry name" value="Winged helix-like DNA-binding domain superfamily/Winged helix DNA-binding domain"/>
    <property type="match status" value="1"/>
</dbReference>
<evidence type="ECO:0000256" key="3">
    <source>
        <dbReference type="ARBA" id="ARBA00023163"/>
    </source>
</evidence>
<evidence type="ECO:0000256" key="2">
    <source>
        <dbReference type="ARBA" id="ARBA00023125"/>
    </source>
</evidence>
<dbReference type="InterPro" id="IPR036390">
    <property type="entry name" value="WH_DNA-bd_sf"/>
</dbReference>
<sequence>MAGAMKKEAYQFILQKMVRGELLPGMQISELSIAAELGVSRSPVRDALSQMVSEGMVERVPRYGTVIKQYSAQELANLYDLRVALESYAAAQAAQKITPEMLERLEEACERINAIAQELKKSGNGQITPEMLSEMFKQDMNFHLIILRATGNQLLLKSAYESRLMTRIFGTSRIESFDLEHVAGVYRFHCEVLKAIKQGDAEMARVTMARHISSGKEGALKFVAEHQLHQEREAFDDIAETIISSAGEI</sequence>
<dbReference type="GO" id="GO:0003700">
    <property type="term" value="F:DNA-binding transcription factor activity"/>
    <property type="evidence" value="ECO:0007669"/>
    <property type="project" value="InterPro"/>
</dbReference>
<dbReference type="PANTHER" id="PTHR43537:SF24">
    <property type="entry name" value="GLUCONATE OPERON TRANSCRIPTIONAL REPRESSOR"/>
    <property type="match status" value="1"/>
</dbReference>
<keyword evidence="3" id="KW-0804">Transcription</keyword>
<dbReference type="PROSITE" id="PS50949">
    <property type="entry name" value="HTH_GNTR"/>
    <property type="match status" value="1"/>
</dbReference>
<organism evidence="5 6">
    <name type="scientific">Tichowtungia aerotolerans</name>
    <dbReference type="NCBI Taxonomy" id="2697043"/>
    <lineage>
        <taxon>Bacteria</taxon>
        <taxon>Pseudomonadati</taxon>
        <taxon>Kiritimatiellota</taxon>
        <taxon>Tichowtungiia</taxon>
        <taxon>Tichowtungiales</taxon>
        <taxon>Tichowtungiaceae</taxon>
        <taxon>Tichowtungia</taxon>
    </lineage>
</organism>
<dbReference type="SUPFAM" id="SSF48008">
    <property type="entry name" value="GntR ligand-binding domain-like"/>
    <property type="match status" value="1"/>
</dbReference>
<evidence type="ECO:0000256" key="1">
    <source>
        <dbReference type="ARBA" id="ARBA00023015"/>
    </source>
</evidence>
<dbReference type="InterPro" id="IPR000524">
    <property type="entry name" value="Tscrpt_reg_HTH_GntR"/>
</dbReference>
<dbReference type="SMART" id="SM00345">
    <property type="entry name" value="HTH_GNTR"/>
    <property type="match status" value="1"/>
</dbReference>
<keyword evidence="1" id="KW-0805">Transcription regulation</keyword>
<dbReference type="PANTHER" id="PTHR43537">
    <property type="entry name" value="TRANSCRIPTIONAL REGULATOR, GNTR FAMILY"/>
    <property type="match status" value="1"/>
</dbReference>
<keyword evidence="2" id="KW-0238">DNA-binding</keyword>
<dbReference type="InterPro" id="IPR011711">
    <property type="entry name" value="GntR_C"/>
</dbReference>
<dbReference type="GO" id="GO:0003677">
    <property type="term" value="F:DNA binding"/>
    <property type="evidence" value="ECO:0007669"/>
    <property type="project" value="UniProtKB-KW"/>
</dbReference>
<gene>
    <name evidence="5" type="ORF">GT409_06445</name>
</gene>
<dbReference type="Pfam" id="PF00392">
    <property type="entry name" value="GntR"/>
    <property type="match status" value="1"/>
</dbReference>